<feature type="region of interest" description="Disordered" evidence="1">
    <location>
        <begin position="1"/>
        <end position="122"/>
    </location>
</feature>
<dbReference type="Proteomes" id="UP000829685">
    <property type="component" value="Unassembled WGS sequence"/>
</dbReference>
<evidence type="ECO:0000256" key="1">
    <source>
        <dbReference type="SAM" id="MobiDB-lite"/>
    </source>
</evidence>
<proteinExistence type="predicted"/>
<organism evidence="2 3">
    <name type="scientific">Neoarthrinium moseri</name>
    <dbReference type="NCBI Taxonomy" id="1658444"/>
    <lineage>
        <taxon>Eukaryota</taxon>
        <taxon>Fungi</taxon>
        <taxon>Dikarya</taxon>
        <taxon>Ascomycota</taxon>
        <taxon>Pezizomycotina</taxon>
        <taxon>Sordariomycetes</taxon>
        <taxon>Xylariomycetidae</taxon>
        <taxon>Amphisphaeriales</taxon>
        <taxon>Apiosporaceae</taxon>
        <taxon>Neoarthrinium</taxon>
    </lineage>
</organism>
<keyword evidence="3" id="KW-1185">Reference proteome</keyword>
<protein>
    <submittedName>
        <fullName evidence="2">Uncharacterized protein</fullName>
    </submittedName>
</protein>
<feature type="compositionally biased region" description="Basic and acidic residues" evidence="1">
    <location>
        <begin position="17"/>
        <end position="55"/>
    </location>
</feature>
<evidence type="ECO:0000313" key="2">
    <source>
        <dbReference type="EMBL" id="KAI1859359.1"/>
    </source>
</evidence>
<name>A0A9P9WEE5_9PEZI</name>
<evidence type="ECO:0000313" key="3">
    <source>
        <dbReference type="Proteomes" id="UP000829685"/>
    </source>
</evidence>
<gene>
    <name evidence="2" type="ORF">JX265_010362</name>
</gene>
<comment type="caution">
    <text evidence="2">The sequence shown here is derived from an EMBL/GenBank/DDBJ whole genome shotgun (WGS) entry which is preliminary data.</text>
</comment>
<feature type="compositionally biased region" description="Basic and acidic residues" evidence="1">
    <location>
        <begin position="1"/>
        <end position="10"/>
    </location>
</feature>
<dbReference type="AlphaFoldDB" id="A0A9P9WEE5"/>
<feature type="compositionally biased region" description="Low complexity" evidence="1">
    <location>
        <begin position="88"/>
        <end position="100"/>
    </location>
</feature>
<reference evidence="2" key="1">
    <citation type="submission" date="2021-03" db="EMBL/GenBank/DDBJ databases">
        <title>Revisited historic fungal species revealed as producer of novel bioactive compounds through whole genome sequencing and comparative genomics.</title>
        <authorList>
            <person name="Vignolle G.A."/>
            <person name="Hochenegger N."/>
            <person name="Mach R.L."/>
            <person name="Mach-Aigner A.R."/>
            <person name="Javad Rahimi M."/>
            <person name="Salim K.A."/>
            <person name="Chan C.M."/>
            <person name="Lim L.B.L."/>
            <person name="Cai F."/>
            <person name="Druzhinina I.S."/>
            <person name="U'Ren J.M."/>
            <person name="Derntl C."/>
        </authorList>
    </citation>
    <scope>NUCLEOTIDE SEQUENCE</scope>
    <source>
        <strain evidence="2">TUCIM 5799</strain>
    </source>
</reference>
<sequence length="398" mass="45787">MSGYHDHRFDSSGSYSDRYRPIRRGNREPFHHPRRHPPWDQSRRPPRLARHEPAYHRSPGYAGGQDRFQAAREPPQDQLPHTPSFQIGSNSSRLGSDNSSQYWTPHAVQYGRPGTTHEDVHPSRSYQAMDHVNRTAQSDSITPLAQSGSALMPIKIEDSPKQIKKTATTDNGVQQQQKDAPTIICRCGGTRAEPADQGPETVVHYSSSKRTNVNRSPELLPPTDVWWLPIKRKIRLLEICLSMESAYFKSTDSEIEPDDAFWTKVMSRFNNDNEGKRFSCWKFTRAYILDLCKDRQKDIRQNNLPAPSGDVDRLARIMDKWARLMIRREAHRTLEMAKENFWMAFGGMLQGSLVDVGGVDAREARGISVKVKTLMYKEILDERERIENQFQSRASRRE</sequence>
<accession>A0A9P9WEE5</accession>
<dbReference type="EMBL" id="JAFIMR010000034">
    <property type="protein sequence ID" value="KAI1859359.1"/>
    <property type="molecule type" value="Genomic_DNA"/>
</dbReference>